<dbReference type="Proteomes" id="UP000237105">
    <property type="component" value="Unassembled WGS sequence"/>
</dbReference>
<dbReference type="AlphaFoldDB" id="A0A2P5DKZ4"/>
<evidence type="ECO:0000256" key="4">
    <source>
        <dbReference type="ARBA" id="ARBA00022821"/>
    </source>
</evidence>
<name>A0A2P5DKZ4_PARAD</name>
<evidence type="ECO:0000313" key="8">
    <source>
        <dbReference type="Proteomes" id="UP000237105"/>
    </source>
</evidence>
<keyword evidence="2" id="KW-0929">Antimicrobial</keyword>
<comment type="caution">
    <text evidence="7">The sequence shown here is derived from an EMBL/GenBank/DDBJ whole genome shotgun (WGS) entry which is preliminary data.</text>
</comment>
<dbReference type="EMBL" id="JXTB01000031">
    <property type="protein sequence ID" value="PON73925.1"/>
    <property type="molecule type" value="Genomic_DNA"/>
</dbReference>
<dbReference type="PANTHER" id="PTHR33830:SF30">
    <property type="entry name" value="DEFENSIN-LIKE PROTEIN 184-RELATED"/>
    <property type="match status" value="1"/>
</dbReference>
<dbReference type="GO" id="GO:0050832">
    <property type="term" value="P:defense response to fungus"/>
    <property type="evidence" value="ECO:0007669"/>
    <property type="project" value="UniProtKB-KW"/>
</dbReference>
<dbReference type="Pfam" id="PF25052">
    <property type="entry name" value="AtDEF-like"/>
    <property type="match status" value="1"/>
</dbReference>
<dbReference type="GO" id="GO:0031640">
    <property type="term" value="P:killing of cells of another organism"/>
    <property type="evidence" value="ECO:0007669"/>
    <property type="project" value="UniProtKB-KW"/>
</dbReference>
<evidence type="ECO:0000256" key="1">
    <source>
        <dbReference type="ARBA" id="ARBA00006722"/>
    </source>
</evidence>
<keyword evidence="6" id="KW-0732">Signal</keyword>
<evidence type="ECO:0000256" key="6">
    <source>
        <dbReference type="SAM" id="SignalP"/>
    </source>
</evidence>
<evidence type="ECO:0000313" key="7">
    <source>
        <dbReference type="EMBL" id="PON73925.1"/>
    </source>
</evidence>
<sequence length="75" mass="8707">MAKFSTLISFLLILLVFTCEEKVRIIEAKDCHKVWDCKGDHRCWEDCKAEYSGKGMCDLYTTPDVPKQCFCAYKC</sequence>
<keyword evidence="5" id="KW-1015">Disulfide bond</keyword>
<dbReference type="PANTHER" id="PTHR33830">
    <property type="entry name" value="DEFENSIN-LIKE PROTEIN 184-RELATED"/>
    <property type="match status" value="1"/>
</dbReference>
<proteinExistence type="inferred from homology"/>
<feature type="chain" id="PRO_5015106710" evidence="6">
    <location>
        <begin position="29"/>
        <end position="75"/>
    </location>
</feature>
<dbReference type="OrthoDB" id="1612940at2759"/>
<dbReference type="InterPro" id="IPR010851">
    <property type="entry name" value="DEFL"/>
</dbReference>
<organism evidence="7 8">
    <name type="scientific">Parasponia andersonii</name>
    <name type="common">Sponia andersonii</name>
    <dbReference type="NCBI Taxonomy" id="3476"/>
    <lineage>
        <taxon>Eukaryota</taxon>
        <taxon>Viridiplantae</taxon>
        <taxon>Streptophyta</taxon>
        <taxon>Embryophyta</taxon>
        <taxon>Tracheophyta</taxon>
        <taxon>Spermatophyta</taxon>
        <taxon>Magnoliopsida</taxon>
        <taxon>eudicotyledons</taxon>
        <taxon>Gunneridae</taxon>
        <taxon>Pentapetalae</taxon>
        <taxon>rosids</taxon>
        <taxon>fabids</taxon>
        <taxon>Rosales</taxon>
        <taxon>Cannabaceae</taxon>
        <taxon>Parasponia</taxon>
    </lineage>
</organism>
<keyword evidence="3" id="KW-0295">Fungicide</keyword>
<reference evidence="8" key="1">
    <citation type="submission" date="2016-06" db="EMBL/GenBank/DDBJ databases">
        <title>Parallel loss of symbiosis genes in relatives of nitrogen-fixing non-legume Parasponia.</title>
        <authorList>
            <person name="Van Velzen R."/>
            <person name="Holmer R."/>
            <person name="Bu F."/>
            <person name="Rutten L."/>
            <person name="Van Zeijl A."/>
            <person name="Liu W."/>
            <person name="Santuari L."/>
            <person name="Cao Q."/>
            <person name="Sharma T."/>
            <person name="Shen D."/>
            <person name="Roswanjaya Y."/>
            <person name="Wardhani T."/>
            <person name="Kalhor M.S."/>
            <person name="Jansen J."/>
            <person name="Van den Hoogen J."/>
            <person name="Gungor B."/>
            <person name="Hartog M."/>
            <person name="Hontelez J."/>
            <person name="Verver J."/>
            <person name="Yang W.-C."/>
            <person name="Schijlen E."/>
            <person name="Repin R."/>
            <person name="Schilthuizen M."/>
            <person name="Schranz E."/>
            <person name="Heidstra R."/>
            <person name="Miyata K."/>
            <person name="Fedorova E."/>
            <person name="Kohlen W."/>
            <person name="Bisseling T."/>
            <person name="Smit S."/>
            <person name="Geurts R."/>
        </authorList>
    </citation>
    <scope>NUCLEOTIDE SEQUENCE [LARGE SCALE GENOMIC DNA]</scope>
    <source>
        <strain evidence="8">cv. WU1-14</strain>
    </source>
</reference>
<protein>
    <submittedName>
        <fullName evidence="7">Low-molecular-weight cysteine-rich</fullName>
    </submittedName>
</protein>
<gene>
    <name evidence="7" type="ORF">PanWU01x14_054750</name>
</gene>
<keyword evidence="4" id="KW-0611">Plant defense</keyword>
<feature type="signal peptide" evidence="6">
    <location>
        <begin position="1"/>
        <end position="28"/>
    </location>
</feature>
<evidence type="ECO:0000256" key="2">
    <source>
        <dbReference type="ARBA" id="ARBA00022529"/>
    </source>
</evidence>
<evidence type="ECO:0000256" key="3">
    <source>
        <dbReference type="ARBA" id="ARBA00022577"/>
    </source>
</evidence>
<evidence type="ECO:0000256" key="5">
    <source>
        <dbReference type="ARBA" id="ARBA00023157"/>
    </source>
</evidence>
<keyword evidence="8" id="KW-1185">Reference proteome</keyword>
<comment type="similarity">
    <text evidence="1">Belongs to the DEFL family.</text>
</comment>
<accession>A0A2P5DKZ4</accession>